<dbReference type="Pfam" id="PF01546">
    <property type="entry name" value="Peptidase_M20"/>
    <property type="match status" value="1"/>
</dbReference>
<comment type="caution">
    <text evidence="1">The sequence shown here is derived from an EMBL/GenBank/DDBJ whole genome shotgun (WGS) entry which is preliminary data.</text>
</comment>
<gene>
    <name evidence="1" type="ORF">KCG48_02995</name>
</gene>
<dbReference type="InterPro" id="IPR002933">
    <property type="entry name" value="Peptidase_M20"/>
</dbReference>
<dbReference type="GO" id="GO:0016787">
    <property type="term" value="F:hydrolase activity"/>
    <property type="evidence" value="ECO:0007669"/>
    <property type="project" value="InterPro"/>
</dbReference>
<dbReference type="PANTHER" id="PTHR43808">
    <property type="entry name" value="ACETYLORNITHINE DEACETYLASE"/>
    <property type="match status" value="1"/>
</dbReference>
<organism evidence="1 2">
    <name type="scientific">Proteiniclasticum sediminis</name>
    <dbReference type="NCBI Taxonomy" id="2804028"/>
    <lineage>
        <taxon>Bacteria</taxon>
        <taxon>Bacillati</taxon>
        <taxon>Bacillota</taxon>
        <taxon>Clostridia</taxon>
        <taxon>Eubacteriales</taxon>
        <taxon>Clostridiaceae</taxon>
        <taxon>Proteiniclasticum</taxon>
    </lineage>
</organism>
<reference evidence="1" key="1">
    <citation type="submission" date="2021-04" db="EMBL/GenBank/DDBJ databases">
        <title>Proteiniclasticum sedimins sp. nov., an obligate anaerobic bacterium isolated from anaerobic sludge.</title>
        <authorList>
            <person name="Liu J."/>
        </authorList>
    </citation>
    <scope>NUCLEOTIDE SEQUENCE</scope>
    <source>
        <strain evidence="1">BAD-10</strain>
    </source>
</reference>
<dbReference type="PANTHER" id="PTHR43808:SF27">
    <property type="entry name" value="PROTEIN ROCB"/>
    <property type="match status" value="1"/>
</dbReference>
<dbReference type="InterPro" id="IPR050072">
    <property type="entry name" value="Peptidase_M20A"/>
</dbReference>
<dbReference type="InterPro" id="IPR012166">
    <property type="entry name" value="Uncharacterised_RocB"/>
</dbReference>
<dbReference type="PIRSF" id="PIRSF010386">
    <property type="entry name" value="RocB"/>
    <property type="match status" value="1"/>
</dbReference>
<name>A0A941CQ79_9CLOT</name>
<evidence type="ECO:0000313" key="1">
    <source>
        <dbReference type="EMBL" id="MBR0575301.1"/>
    </source>
</evidence>
<sequence length="550" mass="61774">MMMNTNPQRIIDRTLELVSIPSVVGTAAERHVPEAIKEMLSALPYFQAHPENLHLVETGDDLGRVSLLAFVRGQKDRNPRTAILIGHTDTVGISDYGDFQDLATKPQELAQRLLQEVLPPKAEADLRSGDYLFGRGVLDMKSGVAMVMEVLDLLSQDPASLSGNLCAAFVCDEEGNSSGMLSCVPALVALKDKENLQYVFALDTDYTSERTLEDPHRYLYAGTIGKLMPSFFIVGKETHVGDPFGGLDANELAAKLVLDINLNPELSDFADRELTVPPVTLRLQDLKPEYSVQTNRETHLYFNYATHDSTPAEVLTKLKTLAESSFSSILAKLQSSYDQFTRRMNLPQKTLPWKARVLTYEEVFRQTQKKHPDLGAILESYALELAKDSTQDEREKSLALVRRLHSLWGDKDPVILLYFSPPYYPHIAVKGTTAEERRLLRALEEIVKKSEEPNLALRKFYPYISDLSYFALPEDAAVEALKQNLPGFGVTYTLPLDDIKKLDLPVTNIGPYGYDAHKYTERIEVDYSFHKVPSMVLDTVLAMLKNEENE</sequence>
<dbReference type="EMBL" id="JAGSCS010000002">
    <property type="protein sequence ID" value="MBR0575301.1"/>
    <property type="molecule type" value="Genomic_DNA"/>
</dbReference>
<dbReference type="AlphaFoldDB" id="A0A941CQ79"/>
<protein>
    <submittedName>
        <fullName evidence="1">M20/M25/M40 family metallo-hydrolase</fullName>
    </submittedName>
</protein>
<dbReference type="SUPFAM" id="SSF53187">
    <property type="entry name" value="Zn-dependent exopeptidases"/>
    <property type="match status" value="1"/>
</dbReference>
<evidence type="ECO:0000313" key="2">
    <source>
        <dbReference type="Proteomes" id="UP000675379"/>
    </source>
</evidence>
<dbReference type="Proteomes" id="UP000675379">
    <property type="component" value="Unassembled WGS sequence"/>
</dbReference>
<accession>A0A941CQ79</accession>
<keyword evidence="2" id="KW-1185">Reference proteome</keyword>
<dbReference type="Gene3D" id="3.40.630.10">
    <property type="entry name" value="Zn peptidases"/>
    <property type="match status" value="1"/>
</dbReference>
<dbReference type="RefSeq" id="WP_211799808.1">
    <property type="nucleotide sequence ID" value="NZ_JAGSCS010000002.1"/>
</dbReference>
<proteinExistence type="predicted"/>